<dbReference type="SUPFAM" id="SSF56059">
    <property type="entry name" value="Glutathione synthetase ATP-binding domain-like"/>
    <property type="match status" value="1"/>
</dbReference>
<proteinExistence type="predicted"/>
<dbReference type="GO" id="GO:0016874">
    <property type="term" value="F:ligase activity"/>
    <property type="evidence" value="ECO:0007669"/>
    <property type="project" value="UniProtKB-KW"/>
</dbReference>
<dbReference type="PANTHER" id="PTHR42793:SF1">
    <property type="entry name" value="PEPTIDYL-LYSINE N-ACETYLTRANSFERASE PATZ"/>
    <property type="match status" value="1"/>
</dbReference>
<evidence type="ECO:0000313" key="3">
    <source>
        <dbReference type="EMBL" id="MFC6239530.1"/>
    </source>
</evidence>
<dbReference type="Pfam" id="PF13607">
    <property type="entry name" value="Succ_CoA_lig"/>
    <property type="match status" value="1"/>
</dbReference>
<dbReference type="InterPro" id="IPR036291">
    <property type="entry name" value="NAD(P)-bd_dom_sf"/>
</dbReference>
<dbReference type="Gene3D" id="3.30.1490.20">
    <property type="entry name" value="ATP-grasp fold, A domain"/>
    <property type="match status" value="1"/>
</dbReference>
<protein>
    <submittedName>
        <fullName evidence="3">Acetate--CoA ligase family protein</fullName>
    </submittedName>
</protein>
<accession>A0ABW1T653</accession>
<feature type="region of interest" description="Disordered" evidence="1">
    <location>
        <begin position="454"/>
        <end position="478"/>
    </location>
</feature>
<gene>
    <name evidence="3" type="ORF">ACFQGU_16775</name>
</gene>
<evidence type="ECO:0000259" key="2">
    <source>
        <dbReference type="SMART" id="SM00881"/>
    </source>
</evidence>
<sequence>MSDGRLLEALFAPKRIALVGASDRPGSLGALLAANLASFPGEVLPVRAGESLRDLGVPVDLAVVAVPAAAAPQVAADAAAAGVTAMIVLSGGFAESGPDGALLQEEMLRAAAPEGGSRVRVVGPNCFGVQNCDLPLNASIARGTPVGGGGISVVSQSGAYGMAVHDLAHEEHVRFAKVCAPGNTSDVSVAELLEALGEDPATTTVCMLLESVADGRELMATARAVAARVPVFVLKTGRSEAGARAATSHTAALASSAAVWRGALHQAGLVEVRSGQELLDAARAVDGQPLPAGDRVAIITNSGGTGVELADLLADEGLAVPALSPALQERVRALLPAYASPVNPVDVTTAWSLFPTIYPALVDLLARSGEVDAVVAVLLQRSATDPATVQGVAAAVQALRADGVAVPVHVCWVAPRSADDLARELQGAGVPVLPWPPRAARALGLARRAARARDRLARGSAAPRTAPGSTPGPDVDVTDPEAAARLLRGFGVEVVASVECRTAEEAEQAASFPAVVKVGRAAHRTELDGVRLGLSDRAEVRAAAAELLLRSPTVLVSPQLAGVEVAVGAVRDPDFGPVVMVGAGGIWVETLDDTAFALAPLGLDDARELVAGLRIHAVLAGGRGQEPADLEALARLLVAAGDALVGLPDVAALDLNPVLVSAQAAVAVDWKLLPGGSSARVRDQW</sequence>
<dbReference type="SUPFAM" id="SSF51735">
    <property type="entry name" value="NAD(P)-binding Rossmann-fold domains"/>
    <property type="match status" value="1"/>
</dbReference>
<evidence type="ECO:0000313" key="4">
    <source>
        <dbReference type="Proteomes" id="UP001596138"/>
    </source>
</evidence>
<dbReference type="Gene3D" id="3.40.50.261">
    <property type="entry name" value="Succinyl-CoA synthetase domains"/>
    <property type="match status" value="2"/>
</dbReference>
<dbReference type="Pfam" id="PF13380">
    <property type="entry name" value="CoA_binding_2"/>
    <property type="match status" value="1"/>
</dbReference>
<dbReference type="InterPro" id="IPR032875">
    <property type="entry name" value="Succ_CoA_lig_flav_dom"/>
</dbReference>
<dbReference type="InterPro" id="IPR013815">
    <property type="entry name" value="ATP_grasp_subdomain_1"/>
</dbReference>
<dbReference type="InterPro" id="IPR003781">
    <property type="entry name" value="CoA-bd"/>
</dbReference>
<dbReference type="SMART" id="SM00881">
    <property type="entry name" value="CoA_binding"/>
    <property type="match status" value="1"/>
</dbReference>
<name>A0ABW1T653_9ACTN</name>
<dbReference type="EMBL" id="JBHSTI010000039">
    <property type="protein sequence ID" value="MFC6239530.1"/>
    <property type="molecule type" value="Genomic_DNA"/>
</dbReference>
<dbReference type="InterPro" id="IPR016102">
    <property type="entry name" value="Succinyl-CoA_synth-like"/>
</dbReference>
<dbReference type="RefSeq" id="WP_386768849.1">
    <property type="nucleotide sequence ID" value="NZ_JBHSTI010000039.1"/>
</dbReference>
<feature type="domain" description="CoA-binding" evidence="2">
    <location>
        <begin position="10"/>
        <end position="93"/>
    </location>
</feature>
<dbReference type="SUPFAM" id="SSF52210">
    <property type="entry name" value="Succinyl-CoA synthetase domains"/>
    <property type="match status" value="2"/>
</dbReference>
<dbReference type="Gene3D" id="3.40.50.720">
    <property type="entry name" value="NAD(P)-binding Rossmann-like Domain"/>
    <property type="match status" value="1"/>
</dbReference>
<dbReference type="PANTHER" id="PTHR42793">
    <property type="entry name" value="COA BINDING DOMAIN CONTAINING PROTEIN"/>
    <property type="match status" value="1"/>
</dbReference>
<dbReference type="Gene3D" id="3.30.470.20">
    <property type="entry name" value="ATP-grasp fold, B domain"/>
    <property type="match status" value="1"/>
</dbReference>
<dbReference type="Pfam" id="PF13549">
    <property type="entry name" value="ATP-grasp_5"/>
    <property type="match status" value="1"/>
</dbReference>
<keyword evidence="4" id="KW-1185">Reference proteome</keyword>
<keyword evidence="3" id="KW-0436">Ligase</keyword>
<comment type="caution">
    <text evidence="3">The sequence shown here is derived from an EMBL/GenBank/DDBJ whole genome shotgun (WGS) entry which is preliminary data.</text>
</comment>
<dbReference type="Proteomes" id="UP001596138">
    <property type="component" value="Unassembled WGS sequence"/>
</dbReference>
<evidence type="ECO:0000256" key="1">
    <source>
        <dbReference type="SAM" id="MobiDB-lite"/>
    </source>
</evidence>
<organism evidence="3 4">
    <name type="scientific">Longivirga aurantiaca</name>
    <dbReference type="NCBI Taxonomy" id="1837743"/>
    <lineage>
        <taxon>Bacteria</taxon>
        <taxon>Bacillati</taxon>
        <taxon>Actinomycetota</taxon>
        <taxon>Actinomycetes</taxon>
        <taxon>Sporichthyales</taxon>
        <taxon>Sporichthyaceae</taxon>
        <taxon>Longivirga</taxon>
    </lineage>
</organism>
<dbReference type="Pfam" id="PF19045">
    <property type="entry name" value="Ligase_CoA_2"/>
    <property type="match status" value="1"/>
</dbReference>
<dbReference type="InterPro" id="IPR043938">
    <property type="entry name" value="Ligase_CoA_dom"/>
</dbReference>
<reference evidence="4" key="1">
    <citation type="journal article" date="2019" name="Int. J. Syst. Evol. Microbiol.">
        <title>The Global Catalogue of Microorganisms (GCM) 10K type strain sequencing project: providing services to taxonomists for standard genome sequencing and annotation.</title>
        <authorList>
            <consortium name="The Broad Institute Genomics Platform"/>
            <consortium name="The Broad Institute Genome Sequencing Center for Infectious Disease"/>
            <person name="Wu L."/>
            <person name="Ma J."/>
        </authorList>
    </citation>
    <scope>NUCLEOTIDE SEQUENCE [LARGE SCALE GENOMIC DNA]</scope>
    <source>
        <strain evidence="4">CGMCC 4.7317</strain>
    </source>
</reference>